<dbReference type="Pfam" id="PF00078">
    <property type="entry name" value="RVT_1"/>
    <property type="match status" value="1"/>
</dbReference>
<name>A0AAV9BH43_ACOGR</name>
<dbReference type="EMBL" id="JAUJYN010000003">
    <property type="protein sequence ID" value="KAK1275687.1"/>
    <property type="molecule type" value="Genomic_DNA"/>
</dbReference>
<proteinExistence type="predicted"/>
<evidence type="ECO:0000259" key="1">
    <source>
        <dbReference type="Pfam" id="PF00078"/>
    </source>
</evidence>
<accession>A0AAV9BH43</accession>
<protein>
    <recommendedName>
        <fullName evidence="1">Reverse transcriptase domain-containing protein</fullName>
    </recommendedName>
</protein>
<organism evidence="2 3">
    <name type="scientific">Acorus gramineus</name>
    <name type="common">Dwarf sweet flag</name>
    <dbReference type="NCBI Taxonomy" id="55184"/>
    <lineage>
        <taxon>Eukaryota</taxon>
        <taxon>Viridiplantae</taxon>
        <taxon>Streptophyta</taxon>
        <taxon>Embryophyta</taxon>
        <taxon>Tracheophyta</taxon>
        <taxon>Spermatophyta</taxon>
        <taxon>Magnoliopsida</taxon>
        <taxon>Liliopsida</taxon>
        <taxon>Acoraceae</taxon>
        <taxon>Acorus</taxon>
    </lineage>
</organism>
<dbReference type="AlphaFoldDB" id="A0AAV9BH43"/>
<dbReference type="PANTHER" id="PTHR19446">
    <property type="entry name" value="REVERSE TRANSCRIPTASES"/>
    <property type="match status" value="1"/>
</dbReference>
<evidence type="ECO:0000313" key="3">
    <source>
        <dbReference type="Proteomes" id="UP001179952"/>
    </source>
</evidence>
<reference evidence="2" key="2">
    <citation type="submission" date="2023-06" db="EMBL/GenBank/DDBJ databases">
        <authorList>
            <person name="Ma L."/>
            <person name="Liu K.-W."/>
            <person name="Li Z."/>
            <person name="Hsiao Y.-Y."/>
            <person name="Qi Y."/>
            <person name="Fu T."/>
            <person name="Tang G."/>
            <person name="Zhang D."/>
            <person name="Sun W.-H."/>
            <person name="Liu D.-K."/>
            <person name="Li Y."/>
            <person name="Chen G.-Z."/>
            <person name="Liu X.-D."/>
            <person name="Liao X.-Y."/>
            <person name="Jiang Y.-T."/>
            <person name="Yu X."/>
            <person name="Hao Y."/>
            <person name="Huang J."/>
            <person name="Zhao X.-W."/>
            <person name="Ke S."/>
            <person name="Chen Y.-Y."/>
            <person name="Wu W.-L."/>
            <person name="Hsu J.-L."/>
            <person name="Lin Y.-F."/>
            <person name="Huang M.-D."/>
            <person name="Li C.-Y."/>
            <person name="Huang L."/>
            <person name="Wang Z.-W."/>
            <person name="Zhao X."/>
            <person name="Zhong W.-Y."/>
            <person name="Peng D.-H."/>
            <person name="Ahmad S."/>
            <person name="Lan S."/>
            <person name="Zhang J.-S."/>
            <person name="Tsai W.-C."/>
            <person name="Van De Peer Y."/>
            <person name="Liu Z.-J."/>
        </authorList>
    </citation>
    <scope>NUCLEOTIDE SEQUENCE</scope>
    <source>
        <strain evidence="2">SCP</strain>
        <tissue evidence="2">Leaves</tissue>
    </source>
</reference>
<evidence type="ECO:0000313" key="2">
    <source>
        <dbReference type="EMBL" id="KAK1275687.1"/>
    </source>
</evidence>
<gene>
    <name evidence="2" type="ORF">QJS04_geneDACA016794</name>
</gene>
<sequence length="323" mass="37070">MASGPRPLKYFSAWELHPDFGQVVHKAWRIKIRGSPMFILAKKLQHLKIVLKDWNKEGTGTPSSFTPPLSPDYPKTPFARWLLADGLSSGEPKFIKEFFVEYYRKLLNTNITHPISEMNNLIQLSGLEGEALCAPVSESKLKQALFSMKPHGSPGPDGFSAHFFQNFWSDVKQDFIDAILSFFEWGHLLKQFNHTFISLIPKVKHAESFDNFRPISLCNVVYKTITKIMAERLQQVLPRLISHNQSAFVRGRNIVHSSILAHELTRAMNYLSVRGRTCIKIDLRKAFDSAQWEFLEKVMRGMNFPNYWIHLVLQCVGTASFQS</sequence>
<dbReference type="SUPFAM" id="SSF56672">
    <property type="entry name" value="DNA/RNA polymerases"/>
    <property type="match status" value="1"/>
</dbReference>
<feature type="domain" description="Reverse transcriptase" evidence="1">
    <location>
        <begin position="204"/>
        <end position="316"/>
    </location>
</feature>
<keyword evidence="3" id="KW-1185">Reference proteome</keyword>
<dbReference type="Proteomes" id="UP001179952">
    <property type="component" value="Unassembled WGS sequence"/>
</dbReference>
<comment type="caution">
    <text evidence="2">The sequence shown here is derived from an EMBL/GenBank/DDBJ whole genome shotgun (WGS) entry which is preliminary data.</text>
</comment>
<dbReference type="CDD" id="cd01650">
    <property type="entry name" value="RT_nLTR_like"/>
    <property type="match status" value="1"/>
</dbReference>
<reference evidence="2" key="1">
    <citation type="journal article" date="2023" name="Nat. Commun.">
        <title>Diploid and tetraploid genomes of Acorus and the evolution of monocots.</title>
        <authorList>
            <person name="Ma L."/>
            <person name="Liu K.W."/>
            <person name="Li Z."/>
            <person name="Hsiao Y.Y."/>
            <person name="Qi Y."/>
            <person name="Fu T."/>
            <person name="Tang G.D."/>
            <person name="Zhang D."/>
            <person name="Sun W.H."/>
            <person name="Liu D.K."/>
            <person name="Li Y."/>
            <person name="Chen G.Z."/>
            <person name="Liu X.D."/>
            <person name="Liao X.Y."/>
            <person name="Jiang Y.T."/>
            <person name="Yu X."/>
            <person name="Hao Y."/>
            <person name="Huang J."/>
            <person name="Zhao X.W."/>
            <person name="Ke S."/>
            <person name="Chen Y.Y."/>
            <person name="Wu W.L."/>
            <person name="Hsu J.L."/>
            <person name="Lin Y.F."/>
            <person name="Huang M.D."/>
            <person name="Li C.Y."/>
            <person name="Huang L."/>
            <person name="Wang Z.W."/>
            <person name="Zhao X."/>
            <person name="Zhong W.Y."/>
            <person name="Peng D.H."/>
            <person name="Ahmad S."/>
            <person name="Lan S."/>
            <person name="Zhang J.S."/>
            <person name="Tsai W.C."/>
            <person name="Van de Peer Y."/>
            <person name="Liu Z.J."/>
        </authorList>
    </citation>
    <scope>NUCLEOTIDE SEQUENCE</scope>
    <source>
        <strain evidence="2">SCP</strain>
    </source>
</reference>
<dbReference type="InterPro" id="IPR000477">
    <property type="entry name" value="RT_dom"/>
</dbReference>
<dbReference type="InterPro" id="IPR043502">
    <property type="entry name" value="DNA/RNA_pol_sf"/>
</dbReference>